<reference evidence="1" key="2">
    <citation type="journal article" date="2015" name="Data Brief">
        <title>Shoot transcriptome of the giant reed, Arundo donax.</title>
        <authorList>
            <person name="Barrero R.A."/>
            <person name="Guerrero F.D."/>
            <person name="Moolhuijzen P."/>
            <person name="Goolsby J.A."/>
            <person name="Tidwell J."/>
            <person name="Bellgard S.E."/>
            <person name="Bellgard M.I."/>
        </authorList>
    </citation>
    <scope>NUCLEOTIDE SEQUENCE</scope>
    <source>
        <tissue evidence="1">Shoot tissue taken approximately 20 cm above the soil surface</tissue>
    </source>
</reference>
<dbReference type="EMBL" id="GBRH01246319">
    <property type="protein sequence ID" value="JAD51576.1"/>
    <property type="molecule type" value="Transcribed_RNA"/>
</dbReference>
<organism evidence="1">
    <name type="scientific">Arundo donax</name>
    <name type="common">Giant reed</name>
    <name type="synonym">Donax arundinaceus</name>
    <dbReference type="NCBI Taxonomy" id="35708"/>
    <lineage>
        <taxon>Eukaryota</taxon>
        <taxon>Viridiplantae</taxon>
        <taxon>Streptophyta</taxon>
        <taxon>Embryophyta</taxon>
        <taxon>Tracheophyta</taxon>
        <taxon>Spermatophyta</taxon>
        <taxon>Magnoliopsida</taxon>
        <taxon>Liliopsida</taxon>
        <taxon>Poales</taxon>
        <taxon>Poaceae</taxon>
        <taxon>PACMAD clade</taxon>
        <taxon>Arundinoideae</taxon>
        <taxon>Arundineae</taxon>
        <taxon>Arundo</taxon>
    </lineage>
</organism>
<accession>A0A0A9AKA5</accession>
<evidence type="ECO:0000313" key="1">
    <source>
        <dbReference type="EMBL" id="JAD51576.1"/>
    </source>
</evidence>
<proteinExistence type="predicted"/>
<reference evidence="1" key="1">
    <citation type="submission" date="2014-09" db="EMBL/GenBank/DDBJ databases">
        <authorList>
            <person name="Magalhaes I.L.F."/>
            <person name="Oliveira U."/>
            <person name="Santos F.R."/>
            <person name="Vidigal T.H.D.A."/>
            <person name="Brescovit A.D."/>
            <person name="Santos A.J."/>
        </authorList>
    </citation>
    <scope>NUCLEOTIDE SEQUENCE</scope>
    <source>
        <tissue evidence="1">Shoot tissue taken approximately 20 cm above the soil surface</tissue>
    </source>
</reference>
<protein>
    <submittedName>
        <fullName evidence="1">Uncharacterized protein</fullName>
    </submittedName>
</protein>
<name>A0A0A9AKA5_ARUDO</name>
<dbReference type="AlphaFoldDB" id="A0A0A9AKA5"/>
<sequence>MSRVSRWSHRSGGRACCWDAVAWGQPGTWAHSKRQPALFPALPPPLLRVRAPILPTVFTCVVDRYKLVSPTVLQSILE</sequence>